<dbReference type="InterPro" id="IPR056557">
    <property type="entry name" value="NELF-A_N"/>
</dbReference>
<dbReference type="RefSeq" id="XP_022672458.1">
    <property type="nucleotide sequence ID" value="XM_022816723.1"/>
</dbReference>
<accession>A0A7M7KV48</accession>
<evidence type="ECO:0000259" key="2">
    <source>
        <dbReference type="PROSITE" id="PS51838"/>
    </source>
</evidence>
<feature type="compositionally biased region" description="Polar residues" evidence="1">
    <location>
        <begin position="415"/>
        <end position="424"/>
    </location>
</feature>
<dbReference type="GeneID" id="111255085"/>
<dbReference type="PROSITE" id="PS51838">
    <property type="entry name" value="HDAG"/>
    <property type="match status" value="1"/>
</dbReference>
<dbReference type="PANTHER" id="PTHR13328">
    <property type="entry name" value="NEGATIVE ELONGATION FACTOR A NELF-A"/>
    <property type="match status" value="1"/>
</dbReference>
<feature type="compositionally biased region" description="Low complexity" evidence="1">
    <location>
        <begin position="393"/>
        <end position="414"/>
    </location>
</feature>
<proteinExistence type="predicted"/>
<dbReference type="EnsemblMetazoa" id="XM_022816723">
    <property type="protein sequence ID" value="XP_022672458"/>
    <property type="gene ID" value="LOC111255085"/>
</dbReference>
<dbReference type="InterPro" id="IPR037517">
    <property type="entry name" value="HDAG_dom"/>
</dbReference>
<feature type="region of interest" description="Disordered" evidence="1">
    <location>
        <begin position="239"/>
        <end position="345"/>
    </location>
</feature>
<dbReference type="InterPro" id="IPR052828">
    <property type="entry name" value="NELF-A_domain"/>
</dbReference>
<evidence type="ECO:0000313" key="4">
    <source>
        <dbReference type="Proteomes" id="UP000594260"/>
    </source>
</evidence>
<dbReference type="GO" id="GO:0034244">
    <property type="term" value="P:negative regulation of transcription elongation by RNA polymerase II"/>
    <property type="evidence" value="ECO:0007669"/>
    <property type="project" value="TreeGrafter"/>
</dbReference>
<reference evidence="3" key="1">
    <citation type="submission" date="2021-01" db="UniProtKB">
        <authorList>
            <consortium name="EnsemblMetazoa"/>
        </authorList>
    </citation>
    <scope>IDENTIFICATION</scope>
</reference>
<feature type="compositionally biased region" description="Polar residues" evidence="1">
    <location>
        <begin position="253"/>
        <end position="269"/>
    </location>
</feature>
<dbReference type="Proteomes" id="UP000594260">
    <property type="component" value="Unplaced"/>
</dbReference>
<dbReference type="InParanoid" id="A0A7M7KV48"/>
<feature type="domain" description="HDAg" evidence="2">
    <location>
        <begin position="115"/>
        <end position="282"/>
    </location>
</feature>
<dbReference type="GO" id="GO:0032021">
    <property type="term" value="C:NELF complex"/>
    <property type="evidence" value="ECO:0007669"/>
    <property type="project" value="TreeGrafter"/>
</dbReference>
<sequence>MVNASSSLDRFCFFRNALTSNIDVVRKMSSVRDSDTSLWLHNKLGTNDLWSSHSICSQLNRELLRKIPQIFPDLQSQVKLKLILAILHIPLRNMVEWSQELKSILIKASQDTDPWVAMLSDLLRTYPDDGTLFLDPESGGFCELLNELRKLVRSRGSEQVLPEECLYLNKSASNALLGQPAIPTKHFNVKKNPKSYQVKHEYLQKAREAQNTKRTVSSLSSVPIRCRGYSKLSADSPLRGLPSNRLSGGSFRSPISSLNHRSNLPLSKTPNRKESGIKLLEIGEQPIGRDAKRRRKGGDEEVLPTGVKAGVGKEDKKEEAAPGTDEETPVTTPTTPTTPATPDYAAGLLSSSMAAPSPAAPATPAYGAIPSISKVPAAPAASKTPVHTPQYAQVSGTPSTPTTPQTPPSSVQPQAGNGNPTSKFTATTQLVVSPNQIVENRPSYAASTLVSNSLLQTASQASYGLRTQSGDSSPTTQQNSVNSGSSGTQAVLLQTGQTFTVQQTSQQSTIQQQLPQQQTSYASPQTVQTVTQVGQQLSGQQVTYVQTASGALQSVHTSPVIQQRITTQQIANTNSASFISTGGYGQSHVVVNQATAGGTTTAASTTGQLVQGANGTQYVIRQAVQGPQLVQTGNVQQLHVGVQQLQQLGVGVGHLQQQQVTTGLQQTTQQLVQTTQPGVQQQAQQQSNGSRVQQQRLVIRTPTVVQQQTTQQATIVPYSISQTQFNEAQEMFKNSNKVTRSEKALILGFIAGNRQNPCPTLGDVITIVLNEDRQVVQQADGSLRAMLVQTHFEMNYATGEWATVIRQFPEGQSRTPSHVITTTTAASR</sequence>
<feature type="region of interest" description="Disordered" evidence="1">
    <location>
        <begin position="380"/>
        <end position="424"/>
    </location>
</feature>
<dbReference type="OrthoDB" id="2135488at2759"/>
<dbReference type="KEGG" id="vde:111255085"/>
<dbReference type="AlphaFoldDB" id="A0A7M7KV48"/>
<evidence type="ECO:0000256" key="1">
    <source>
        <dbReference type="SAM" id="MobiDB-lite"/>
    </source>
</evidence>
<evidence type="ECO:0000313" key="3">
    <source>
        <dbReference type="EnsemblMetazoa" id="XP_022672458"/>
    </source>
</evidence>
<feature type="region of interest" description="Disordered" evidence="1">
    <location>
        <begin position="462"/>
        <end position="487"/>
    </location>
</feature>
<dbReference type="CTD" id="42520"/>
<dbReference type="PANTHER" id="PTHR13328:SF4">
    <property type="entry name" value="NEGATIVE ELONGATION FACTOR A"/>
    <property type="match status" value="1"/>
</dbReference>
<dbReference type="OMA" id="PRIIMAP"/>
<feature type="compositionally biased region" description="Low complexity" evidence="1">
    <location>
        <begin position="329"/>
        <end position="345"/>
    </location>
</feature>
<protein>
    <recommendedName>
        <fullName evidence="2">HDAg domain-containing protein</fullName>
    </recommendedName>
</protein>
<feature type="compositionally biased region" description="Basic and acidic residues" evidence="1">
    <location>
        <begin position="311"/>
        <end position="320"/>
    </location>
</feature>
<dbReference type="FunCoup" id="A0A7M7KV48">
    <property type="interactions" value="1433"/>
</dbReference>
<dbReference type="Pfam" id="PF23553">
    <property type="entry name" value="NELF-A_N"/>
    <property type="match status" value="1"/>
</dbReference>
<organism evidence="3 4">
    <name type="scientific">Varroa destructor</name>
    <name type="common">Honeybee mite</name>
    <dbReference type="NCBI Taxonomy" id="109461"/>
    <lineage>
        <taxon>Eukaryota</taxon>
        <taxon>Metazoa</taxon>
        <taxon>Ecdysozoa</taxon>
        <taxon>Arthropoda</taxon>
        <taxon>Chelicerata</taxon>
        <taxon>Arachnida</taxon>
        <taxon>Acari</taxon>
        <taxon>Parasitiformes</taxon>
        <taxon>Mesostigmata</taxon>
        <taxon>Gamasina</taxon>
        <taxon>Dermanyssoidea</taxon>
        <taxon>Varroidae</taxon>
        <taxon>Varroa</taxon>
    </lineage>
</organism>
<keyword evidence="4" id="KW-1185">Reference proteome</keyword>
<name>A0A7M7KV48_VARDE</name>